<reference evidence="4" key="1">
    <citation type="submission" date="2023-06" db="EMBL/GenBank/DDBJ databases">
        <title>Conoideocrella luteorostrata (Hypocreales: Clavicipitaceae), a potential biocontrol fungus for elongate hemlock scale in United States Christmas tree production areas.</title>
        <authorList>
            <person name="Barrett H."/>
            <person name="Lovett B."/>
            <person name="Macias A.M."/>
            <person name="Stajich J.E."/>
            <person name="Kasson M.T."/>
        </authorList>
    </citation>
    <scope>NUCLEOTIDE SEQUENCE</scope>
    <source>
        <strain evidence="4">ARSEF 14590</strain>
    </source>
</reference>
<keyword evidence="5" id="KW-1185">Reference proteome</keyword>
<feature type="signal peptide" evidence="2">
    <location>
        <begin position="1"/>
        <end position="23"/>
    </location>
</feature>
<organism evidence="4 5">
    <name type="scientific">Conoideocrella luteorostrata</name>
    <dbReference type="NCBI Taxonomy" id="1105319"/>
    <lineage>
        <taxon>Eukaryota</taxon>
        <taxon>Fungi</taxon>
        <taxon>Dikarya</taxon>
        <taxon>Ascomycota</taxon>
        <taxon>Pezizomycotina</taxon>
        <taxon>Sordariomycetes</taxon>
        <taxon>Hypocreomycetidae</taxon>
        <taxon>Hypocreales</taxon>
        <taxon>Clavicipitaceae</taxon>
        <taxon>Conoideocrella</taxon>
    </lineage>
</organism>
<dbReference type="PANTHER" id="PTHR10963:SF24">
    <property type="entry name" value="GLYCOSIDASE C21B10.07-RELATED"/>
    <property type="match status" value="1"/>
</dbReference>
<protein>
    <recommendedName>
        <fullName evidence="3">GH16 domain-containing protein</fullName>
    </recommendedName>
</protein>
<name>A0AAJ0CXX2_9HYPO</name>
<proteinExistence type="predicted"/>
<evidence type="ECO:0000313" key="5">
    <source>
        <dbReference type="Proteomes" id="UP001251528"/>
    </source>
</evidence>
<feature type="domain" description="GH16" evidence="3">
    <location>
        <begin position="32"/>
        <end position="280"/>
    </location>
</feature>
<dbReference type="InterPro" id="IPR013320">
    <property type="entry name" value="ConA-like_dom_sf"/>
</dbReference>
<feature type="compositionally biased region" description="Low complexity" evidence="1">
    <location>
        <begin position="391"/>
        <end position="410"/>
    </location>
</feature>
<dbReference type="Pfam" id="PF26113">
    <property type="entry name" value="GH16_XgeA"/>
    <property type="match status" value="1"/>
</dbReference>
<feature type="region of interest" description="Disordered" evidence="1">
    <location>
        <begin position="387"/>
        <end position="418"/>
    </location>
</feature>
<evidence type="ECO:0000256" key="1">
    <source>
        <dbReference type="SAM" id="MobiDB-lite"/>
    </source>
</evidence>
<dbReference type="Proteomes" id="UP001251528">
    <property type="component" value="Unassembled WGS sequence"/>
</dbReference>
<dbReference type="PANTHER" id="PTHR10963">
    <property type="entry name" value="GLYCOSYL HYDROLASE-RELATED"/>
    <property type="match status" value="1"/>
</dbReference>
<keyword evidence="2" id="KW-0732">Signal</keyword>
<dbReference type="InterPro" id="IPR050546">
    <property type="entry name" value="Glycosyl_Hydrlase_16"/>
</dbReference>
<dbReference type="SUPFAM" id="SSF49899">
    <property type="entry name" value="Concanavalin A-like lectins/glucanases"/>
    <property type="match status" value="1"/>
</dbReference>
<gene>
    <name evidence="4" type="ORF">QQS21_000928</name>
</gene>
<dbReference type="GO" id="GO:0004553">
    <property type="term" value="F:hydrolase activity, hydrolyzing O-glycosyl compounds"/>
    <property type="evidence" value="ECO:0007669"/>
    <property type="project" value="InterPro"/>
</dbReference>
<evidence type="ECO:0000256" key="2">
    <source>
        <dbReference type="SAM" id="SignalP"/>
    </source>
</evidence>
<dbReference type="EMBL" id="JASWJB010000009">
    <property type="protein sequence ID" value="KAK2612999.1"/>
    <property type="molecule type" value="Genomic_DNA"/>
</dbReference>
<dbReference type="InterPro" id="IPR000757">
    <property type="entry name" value="Beta-glucanase-like"/>
</dbReference>
<sequence length="550" mass="60063">MRNLSALRQLSLALSILCTQVTAEIFHIRQTYDAKNFFDEFSFETTGTVTNQSDDNWSWVHYQNKDNATKKGLAAIKNGEVYLGVDHTTSLNASSAGGRDSLRIASRETFKYGLLIARFTHLPKLVCGGWPAYWTLGQGEWPVAGEIDIYEGWNLNTKNRPALHIGPAALVGNCTIEPTDQNSKVISKVCDNKFADNKTQFLNQGCQSEEENNGIWASESGGIQALEWTREYLKIFTWLNDKAPSGLDKDEIDTSSWGKPSVHIQKSRCDIDRAFKDQRILFTLPMCGNPPGNEEFWHKIDGGSGKTCDKVTNSSTCEDYVAKNPEAFKDFYFQIKDLRLFKSNNTSAFSDSSHCTSANSTMQTTATSNTSVSNSGTTTTFVTQYKTSTGQQPSVPSPSSIVQVSSSESSRNATQNGSTSTIFSTILNTIRRCPPYKRSCALSELETETSSEIVALSTTVIPISTSSPSTVVGPNAVTTLTIQIPTQTVSVTITKTVVATESAKAKEEAAKEATITVTKTVNFTQTVNAARSLSQCSVPTVTVLTCPLRS</sequence>
<feature type="chain" id="PRO_5042541703" description="GH16 domain-containing protein" evidence="2">
    <location>
        <begin position="24"/>
        <end position="550"/>
    </location>
</feature>
<comment type="caution">
    <text evidence="4">The sequence shown here is derived from an EMBL/GenBank/DDBJ whole genome shotgun (WGS) entry which is preliminary data.</text>
</comment>
<dbReference type="PROSITE" id="PS51762">
    <property type="entry name" value="GH16_2"/>
    <property type="match status" value="1"/>
</dbReference>
<evidence type="ECO:0000313" key="4">
    <source>
        <dbReference type="EMBL" id="KAK2612999.1"/>
    </source>
</evidence>
<evidence type="ECO:0000259" key="3">
    <source>
        <dbReference type="PROSITE" id="PS51762"/>
    </source>
</evidence>
<accession>A0AAJ0CXX2</accession>
<dbReference type="GO" id="GO:0009251">
    <property type="term" value="P:glucan catabolic process"/>
    <property type="evidence" value="ECO:0007669"/>
    <property type="project" value="TreeGrafter"/>
</dbReference>
<dbReference type="Gene3D" id="2.60.120.200">
    <property type="match status" value="1"/>
</dbReference>
<dbReference type="AlphaFoldDB" id="A0AAJ0CXX2"/>